<evidence type="ECO:0000313" key="17">
    <source>
        <dbReference type="Proteomes" id="UP001168098"/>
    </source>
</evidence>
<keyword evidence="4" id="KW-0963">Cytoplasm</keyword>
<sequence>MAAKTAASAVSSSTAPSSSSSDWKYGVFLSFRGEDTRNNFTGHLYKALDQKGIDAFMDDKKLRTGEEISPTLVTAIRRSRCSIIVLSKNYASSKWCLEELVEILECKRTKNQRVVPIFYHVDPSHVRNQTGSIGEALAKYEKNLKIKEGKVRKWREALTQVANLSGLHSLNKPEAQLIEEIVVDISKDLKCVPSKDTEFLVGVDSCIRELESLLCLESTDVLMVGIWGMGGLGKTTLARAIYEKNFDKFEGCCFLANVADLRVKKGEDYLKKQLLSNILKDKNIDVTTTSLKARLHSKKVLIVLDDVNHQSILEILAGESNWFGVQSRIIITTRDKHLLAAHGVKVVYEVQKLQDEKAIELFKHYAFGNDSPSRDVMELINHVIAYAQGLPLALKVLGSSLCKRSKDEWVCTLDKLKKIPDMEIQKVLQISFDELDYYQKNIFLDIAFLFSEWPKDLITEILNSCNFFPISGISTLIDKSLISIIDDERLHMHDLLIEIGKEIVRRTFPEEPGKRSRLSMQQDICHVLKNLTGTEKVEVLDLDLSGLKEIRFTTAAFAKMTKLRVLGIGDTQMQCEVHISDDFKFHYDELRCLVWEHYPLKLLPSDFKCKNLLFLWMLNSHLTQLWEGNKVFENLKYLYLSDSKYLMETPDFSRVTNLKVLILDGCTQLCKIHPSLGDLDKLTLLSLKNCINLEHFPGIGQLVSLEDLILSGCSKLEKFPDISQHMPCLRKLCLDGTAITELPSSIGYATEVVRLDLKNCGKLRSLPSSICELTLLQTLSLSGCSDLGKCEVNSGNLDALPRTLDRLCSLQELELQNCRSLRALPALPSSLRIINASNCESLEDITPQSVFSQFRSCMFGNCLKLTKFQSRMERDLQSMAARVDEEVRRPTFEEQNPEIPVLFSTVFPGSGIPDWFEHRSEGHEINIQVSQNWYARNFLGFALSAVVAPEKESLTSGWITYCDLGCGALDSKLKSNGIFSFSFFDVFTKHLEHITIGSDHMWLAYEPSFLGFAEKWSCIKFSFRTDRESCIVKCCGVCPVYAKSNSDDESNSDGDYSYSDNESNSDGDYSYSDDEYKSDTCYSYSDDGDYSYSDNESNSDGDYSYSDDEYKSDTYYSYGDEGNPSGRDLDDLHEWRLEDNTIERSPKEAQSRGSVQENVNDSMLQDTIIRSLDDAEPRGIGYSCTNAHACAMIRRSLHKVLDDIQQSESQEIGCFHTDSRRWDQERFERQPNPSISNIEIRFWVFIIIFSFLLLVRIFYWAPVQIPTLLDAPFWISPLVAAPFGTSTLVAAPFGISSLLPVPFEISTLLGGPLGISILLGGVELLLFILSRQ</sequence>
<keyword evidence="17" id="KW-1185">Reference proteome</keyword>
<accession>A0AA39E7W8</accession>
<proteinExistence type="inferred from homology"/>
<dbReference type="SUPFAM" id="SSF46785">
    <property type="entry name" value="Winged helix' DNA-binding domain"/>
    <property type="match status" value="1"/>
</dbReference>
<dbReference type="FunFam" id="1.10.8.430:FF:000002">
    <property type="entry name" value="Disease resistance protein (TIR-NBS-LRR class)"/>
    <property type="match status" value="1"/>
</dbReference>
<reference evidence="16 17" key="1">
    <citation type="journal article" date="2023" name="BMC Biotechnol.">
        <title>Vitis rotundifolia cv Carlos genome sequencing.</title>
        <authorList>
            <person name="Huff M."/>
            <person name="Hulse-Kemp A."/>
            <person name="Scheffler B."/>
            <person name="Youngblood R."/>
            <person name="Simpson S."/>
            <person name="Babiker E."/>
            <person name="Staton M."/>
        </authorList>
    </citation>
    <scope>NUCLEOTIDE SEQUENCE [LARGE SCALE GENOMIC DNA]</scope>
    <source>
        <tissue evidence="16">Leaf</tissue>
    </source>
</reference>
<organism evidence="16 17">
    <name type="scientific">Vitis rotundifolia</name>
    <name type="common">Muscadine grape</name>
    <dbReference type="NCBI Taxonomy" id="103349"/>
    <lineage>
        <taxon>Eukaryota</taxon>
        <taxon>Viridiplantae</taxon>
        <taxon>Streptophyta</taxon>
        <taxon>Embryophyta</taxon>
        <taxon>Tracheophyta</taxon>
        <taxon>Spermatophyta</taxon>
        <taxon>Magnoliopsida</taxon>
        <taxon>eudicotyledons</taxon>
        <taxon>Gunneridae</taxon>
        <taxon>Pentapetalae</taxon>
        <taxon>rosids</taxon>
        <taxon>Vitales</taxon>
        <taxon>Vitaceae</taxon>
        <taxon>Viteae</taxon>
        <taxon>Vitis</taxon>
    </lineage>
</organism>
<dbReference type="InterPro" id="IPR044974">
    <property type="entry name" value="Disease_R_plants"/>
</dbReference>
<gene>
    <name evidence="16" type="ORF">PVL29_002333</name>
</gene>
<evidence type="ECO:0000256" key="5">
    <source>
        <dbReference type="ARBA" id="ARBA00022614"/>
    </source>
</evidence>
<dbReference type="PROSITE" id="PS50104">
    <property type="entry name" value="TIR"/>
    <property type="match status" value="1"/>
</dbReference>
<dbReference type="InterPro" id="IPR035897">
    <property type="entry name" value="Toll_tir_struct_dom_sf"/>
</dbReference>
<dbReference type="Pfam" id="PF01582">
    <property type="entry name" value="TIR"/>
    <property type="match status" value="1"/>
</dbReference>
<comment type="caution">
    <text evidence="16">The sequence shown here is derived from an EMBL/GenBank/DDBJ whole genome shotgun (WGS) entry which is preliminary data.</text>
</comment>
<evidence type="ECO:0000256" key="10">
    <source>
        <dbReference type="ARBA" id="ARBA00023242"/>
    </source>
</evidence>
<evidence type="ECO:0000256" key="6">
    <source>
        <dbReference type="ARBA" id="ARBA00022737"/>
    </source>
</evidence>
<dbReference type="SMART" id="SM00255">
    <property type="entry name" value="TIR"/>
    <property type="match status" value="1"/>
</dbReference>
<feature type="compositionally biased region" description="Polar residues" evidence="13">
    <location>
        <begin position="1151"/>
        <end position="1160"/>
    </location>
</feature>
<evidence type="ECO:0000259" key="15">
    <source>
        <dbReference type="PROSITE" id="PS50104"/>
    </source>
</evidence>
<evidence type="ECO:0000256" key="8">
    <source>
        <dbReference type="ARBA" id="ARBA00022821"/>
    </source>
</evidence>
<dbReference type="Pfam" id="PF23282">
    <property type="entry name" value="WHD_ROQ1"/>
    <property type="match status" value="1"/>
</dbReference>
<keyword evidence="14" id="KW-1133">Transmembrane helix</keyword>
<dbReference type="InterPro" id="IPR058546">
    <property type="entry name" value="RPS4B/Roq1-like_LRR"/>
</dbReference>
<dbReference type="InterPro" id="IPR036390">
    <property type="entry name" value="WH_DNA-bd_sf"/>
</dbReference>
<keyword evidence="7" id="KW-0378">Hydrolase</keyword>
<evidence type="ECO:0000256" key="2">
    <source>
        <dbReference type="ARBA" id="ARBA00004496"/>
    </source>
</evidence>
<keyword evidence="8" id="KW-0611">Plant defense</keyword>
<dbReference type="PANTHER" id="PTHR11017">
    <property type="entry name" value="LEUCINE-RICH REPEAT-CONTAINING PROTEIN"/>
    <property type="match status" value="1"/>
</dbReference>
<dbReference type="InterPro" id="IPR027417">
    <property type="entry name" value="P-loop_NTPase"/>
</dbReference>
<keyword evidence="10" id="KW-0539">Nucleus</keyword>
<dbReference type="GO" id="GO:0005634">
    <property type="term" value="C:nucleus"/>
    <property type="evidence" value="ECO:0007669"/>
    <property type="project" value="UniProtKB-SubCell"/>
</dbReference>
<feature type="transmembrane region" description="Helical" evidence="14">
    <location>
        <begin position="1273"/>
        <end position="1295"/>
    </location>
</feature>
<dbReference type="EMBL" id="JARBHA010000002">
    <property type="protein sequence ID" value="KAJ9707302.1"/>
    <property type="molecule type" value="Genomic_DNA"/>
</dbReference>
<dbReference type="Pfam" id="PF20160">
    <property type="entry name" value="C-JID"/>
    <property type="match status" value="1"/>
</dbReference>
<dbReference type="InterPro" id="IPR000157">
    <property type="entry name" value="TIR_dom"/>
</dbReference>
<evidence type="ECO:0000256" key="11">
    <source>
        <dbReference type="ARBA" id="ARBA00047304"/>
    </source>
</evidence>
<dbReference type="SUPFAM" id="SSF52540">
    <property type="entry name" value="P-loop containing nucleoside triphosphate hydrolases"/>
    <property type="match status" value="1"/>
</dbReference>
<keyword evidence="9" id="KW-0520">NAD</keyword>
<dbReference type="PANTHER" id="PTHR11017:SF479">
    <property type="entry name" value="DISEASE RESISTANCE PROTEIN (TIR-NBS-LRR CLASS) FAMILY"/>
    <property type="match status" value="1"/>
</dbReference>
<evidence type="ECO:0000256" key="13">
    <source>
        <dbReference type="SAM" id="MobiDB-lite"/>
    </source>
</evidence>
<dbReference type="SUPFAM" id="SSF52200">
    <property type="entry name" value="Toll/Interleukin receptor TIR domain"/>
    <property type="match status" value="1"/>
</dbReference>
<dbReference type="Proteomes" id="UP001168098">
    <property type="component" value="Unassembled WGS sequence"/>
</dbReference>
<feature type="transmembrane region" description="Helical" evidence="14">
    <location>
        <begin position="1240"/>
        <end position="1261"/>
    </location>
</feature>
<evidence type="ECO:0000256" key="3">
    <source>
        <dbReference type="ARBA" id="ARBA00011982"/>
    </source>
</evidence>
<dbReference type="GO" id="GO:0061809">
    <property type="term" value="F:NAD+ nucleosidase activity, cyclic ADP-ribose generating"/>
    <property type="evidence" value="ECO:0007669"/>
    <property type="project" value="UniProtKB-EC"/>
</dbReference>
<dbReference type="PRINTS" id="PR00364">
    <property type="entry name" value="DISEASERSIST"/>
</dbReference>
<dbReference type="Gene3D" id="1.10.8.430">
    <property type="entry name" value="Helical domain of apoptotic protease-activating factors"/>
    <property type="match status" value="1"/>
</dbReference>
<evidence type="ECO:0000256" key="1">
    <source>
        <dbReference type="ARBA" id="ARBA00004123"/>
    </source>
</evidence>
<dbReference type="InterPro" id="IPR002182">
    <property type="entry name" value="NB-ARC"/>
</dbReference>
<dbReference type="InterPro" id="IPR058192">
    <property type="entry name" value="WHD_ROQ1-like"/>
</dbReference>
<feature type="compositionally biased region" description="Low complexity" evidence="13">
    <location>
        <begin position="1053"/>
        <end position="1070"/>
    </location>
</feature>
<feature type="transmembrane region" description="Helical" evidence="14">
    <location>
        <begin position="1307"/>
        <end position="1329"/>
    </location>
</feature>
<dbReference type="FunFam" id="3.40.50.10140:FF:000007">
    <property type="entry name" value="Disease resistance protein (TIR-NBS-LRR class)"/>
    <property type="match status" value="1"/>
</dbReference>
<dbReference type="GO" id="GO:0005737">
    <property type="term" value="C:cytoplasm"/>
    <property type="evidence" value="ECO:0007669"/>
    <property type="project" value="UniProtKB-SubCell"/>
</dbReference>
<dbReference type="Pfam" id="PF00931">
    <property type="entry name" value="NB-ARC"/>
    <property type="match status" value="1"/>
</dbReference>
<evidence type="ECO:0000313" key="16">
    <source>
        <dbReference type="EMBL" id="KAJ9707302.1"/>
    </source>
</evidence>
<dbReference type="GO" id="GO:0043068">
    <property type="term" value="P:positive regulation of programmed cell death"/>
    <property type="evidence" value="ECO:0007669"/>
    <property type="project" value="UniProtKB-ARBA"/>
</dbReference>
<comment type="subcellular location">
    <subcellularLocation>
        <location evidence="2">Cytoplasm</location>
    </subcellularLocation>
    <subcellularLocation>
        <location evidence="1">Nucleus</location>
    </subcellularLocation>
</comment>
<dbReference type="InterPro" id="IPR045344">
    <property type="entry name" value="C-JID"/>
</dbReference>
<feature type="region of interest" description="Disordered" evidence="13">
    <location>
        <begin position="1"/>
        <end position="21"/>
    </location>
</feature>
<keyword evidence="14" id="KW-0812">Transmembrane</keyword>
<dbReference type="GO" id="GO:0043531">
    <property type="term" value="F:ADP binding"/>
    <property type="evidence" value="ECO:0007669"/>
    <property type="project" value="InterPro"/>
</dbReference>
<evidence type="ECO:0000256" key="12">
    <source>
        <dbReference type="ARBA" id="ARBA00061488"/>
    </source>
</evidence>
<protein>
    <recommendedName>
        <fullName evidence="3">ADP-ribosyl cyclase/cyclic ADP-ribose hydrolase</fullName>
        <ecNumber evidence="3">3.2.2.6</ecNumber>
    </recommendedName>
</protein>
<dbReference type="InterPro" id="IPR042197">
    <property type="entry name" value="Apaf_helical"/>
</dbReference>
<dbReference type="GO" id="GO:0007165">
    <property type="term" value="P:signal transduction"/>
    <property type="evidence" value="ECO:0007669"/>
    <property type="project" value="InterPro"/>
</dbReference>
<dbReference type="Gene3D" id="3.80.10.10">
    <property type="entry name" value="Ribonuclease Inhibitor"/>
    <property type="match status" value="2"/>
</dbReference>
<feature type="compositionally biased region" description="Low complexity" evidence="13">
    <location>
        <begin position="1079"/>
        <end position="1104"/>
    </location>
</feature>
<keyword evidence="5" id="KW-0433">Leucine-rich repeat</keyword>
<evidence type="ECO:0000256" key="14">
    <source>
        <dbReference type="SAM" id="Phobius"/>
    </source>
</evidence>
<feature type="region of interest" description="Disordered" evidence="13">
    <location>
        <begin position="1045"/>
        <end position="1130"/>
    </location>
</feature>
<feature type="domain" description="TIR" evidence="15">
    <location>
        <begin position="23"/>
        <end position="189"/>
    </location>
</feature>
<dbReference type="SUPFAM" id="SSF52058">
    <property type="entry name" value="L domain-like"/>
    <property type="match status" value="1"/>
</dbReference>
<evidence type="ECO:0000256" key="7">
    <source>
        <dbReference type="ARBA" id="ARBA00022801"/>
    </source>
</evidence>
<dbReference type="Pfam" id="PF23286">
    <property type="entry name" value="LRR_13"/>
    <property type="match status" value="1"/>
</dbReference>
<name>A0AA39E7W8_VITRO</name>
<comment type="catalytic activity">
    <reaction evidence="11">
        <text>NAD(+) + H2O = ADP-D-ribose + nicotinamide + H(+)</text>
        <dbReference type="Rhea" id="RHEA:16301"/>
        <dbReference type="ChEBI" id="CHEBI:15377"/>
        <dbReference type="ChEBI" id="CHEBI:15378"/>
        <dbReference type="ChEBI" id="CHEBI:17154"/>
        <dbReference type="ChEBI" id="CHEBI:57540"/>
        <dbReference type="ChEBI" id="CHEBI:57967"/>
        <dbReference type="EC" id="3.2.2.6"/>
    </reaction>
    <physiologicalReaction direction="left-to-right" evidence="11">
        <dbReference type="Rhea" id="RHEA:16302"/>
    </physiologicalReaction>
</comment>
<feature type="region of interest" description="Disordered" evidence="13">
    <location>
        <begin position="1141"/>
        <end position="1160"/>
    </location>
</feature>
<feature type="compositionally biased region" description="Basic and acidic residues" evidence="13">
    <location>
        <begin position="1141"/>
        <end position="1150"/>
    </location>
</feature>
<dbReference type="EC" id="3.2.2.6" evidence="3"/>
<dbReference type="GO" id="GO:0050832">
    <property type="term" value="P:defense response to fungus"/>
    <property type="evidence" value="ECO:0007669"/>
    <property type="project" value="UniProtKB-ARBA"/>
</dbReference>
<keyword evidence="14" id="KW-0472">Membrane</keyword>
<evidence type="ECO:0000256" key="9">
    <source>
        <dbReference type="ARBA" id="ARBA00023027"/>
    </source>
</evidence>
<keyword evidence="6" id="KW-0677">Repeat</keyword>
<dbReference type="Gene3D" id="3.40.50.300">
    <property type="entry name" value="P-loop containing nucleotide triphosphate hydrolases"/>
    <property type="match status" value="1"/>
</dbReference>
<dbReference type="Gene3D" id="3.40.50.10140">
    <property type="entry name" value="Toll/interleukin-1 receptor homology (TIR) domain"/>
    <property type="match status" value="1"/>
</dbReference>
<dbReference type="InterPro" id="IPR032675">
    <property type="entry name" value="LRR_dom_sf"/>
</dbReference>
<evidence type="ECO:0000256" key="4">
    <source>
        <dbReference type="ARBA" id="ARBA00022490"/>
    </source>
</evidence>
<comment type="similarity">
    <text evidence="12">Belongs to the disease resistance TIR-NB-LRR family.</text>
</comment>